<dbReference type="PANTHER" id="PTHR31639:SF42">
    <property type="entry name" value="OS02G0160200 PROTEIN"/>
    <property type="match status" value="1"/>
</dbReference>
<dbReference type="InterPro" id="IPR001810">
    <property type="entry name" value="F-box_dom"/>
</dbReference>
<dbReference type="Gramene" id="PHT79322">
    <property type="protein sequence ID" value="PHT79322"/>
    <property type="gene ID" value="T459_17374"/>
</dbReference>
<dbReference type="SUPFAM" id="SSF81383">
    <property type="entry name" value="F-box domain"/>
    <property type="match status" value="1"/>
</dbReference>
<evidence type="ECO:0000259" key="1">
    <source>
        <dbReference type="PROSITE" id="PS50181"/>
    </source>
</evidence>
<feature type="domain" description="F-box" evidence="1">
    <location>
        <begin position="2"/>
        <end position="50"/>
    </location>
</feature>
<proteinExistence type="predicted"/>
<gene>
    <name evidence="2" type="ORF">T459_17374</name>
</gene>
<dbReference type="Pfam" id="PF00646">
    <property type="entry name" value="F-box"/>
    <property type="match status" value="1"/>
</dbReference>
<dbReference type="Proteomes" id="UP000222542">
    <property type="component" value="Unassembled WGS sequence"/>
</dbReference>
<comment type="caution">
    <text evidence="2">The sequence shown here is derived from an EMBL/GenBank/DDBJ whole genome shotgun (WGS) entry which is preliminary data.</text>
</comment>
<dbReference type="PROSITE" id="PS50181">
    <property type="entry name" value="FBOX"/>
    <property type="match status" value="1"/>
</dbReference>
<dbReference type="PANTHER" id="PTHR31639">
    <property type="entry name" value="F-BOX PROTEIN-LIKE"/>
    <property type="match status" value="1"/>
</dbReference>
<dbReference type="InterPro" id="IPR053781">
    <property type="entry name" value="F-box_AtFBL13-like"/>
</dbReference>
<reference evidence="2 3" key="1">
    <citation type="journal article" date="2014" name="Nat. Genet.">
        <title>Genome sequence of the hot pepper provides insights into the evolution of pungency in Capsicum species.</title>
        <authorList>
            <person name="Kim S."/>
            <person name="Park M."/>
            <person name="Yeom S.I."/>
            <person name="Kim Y.M."/>
            <person name="Lee J.M."/>
            <person name="Lee H.A."/>
            <person name="Seo E."/>
            <person name="Choi J."/>
            <person name="Cheong K."/>
            <person name="Kim K.T."/>
            <person name="Jung K."/>
            <person name="Lee G.W."/>
            <person name="Oh S.K."/>
            <person name="Bae C."/>
            <person name="Kim S.B."/>
            <person name="Lee H.Y."/>
            <person name="Kim S.Y."/>
            <person name="Kim M.S."/>
            <person name="Kang B.C."/>
            <person name="Jo Y.D."/>
            <person name="Yang H.B."/>
            <person name="Jeong H.J."/>
            <person name="Kang W.H."/>
            <person name="Kwon J.K."/>
            <person name="Shin C."/>
            <person name="Lim J.Y."/>
            <person name="Park J.H."/>
            <person name="Huh J.H."/>
            <person name="Kim J.S."/>
            <person name="Kim B.D."/>
            <person name="Cohen O."/>
            <person name="Paran I."/>
            <person name="Suh M.C."/>
            <person name="Lee S.B."/>
            <person name="Kim Y.K."/>
            <person name="Shin Y."/>
            <person name="Noh S.J."/>
            <person name="Park J."/>
            <person name="Seo Y.S."/>
            <person name="Kwon S.Y."/>
            <person name="Kim H.A."/>
            <person name="Park J.M."/>
            <person name="Kim H.J."/>
            <person name="Choi S.B."/>
            <person name="Bosland P.W."/>
            <person name="Reeves G."/>
            <person name="Jo S.H."/>
            <person name="Lee B.W."/>
            <person name="Cho H.T."/>
            <person name="Choi H.S."/>
            <person name="Lee M.S."/>
            <person name="Yu Y."/>
            <person name="Do Choi Y."/>
            <person name="Park B.S."/>
            <person name="van Deynze A."/>
            <person name="Ashrafi H."/>
            <person name="Hill T."/>
            <person name="Kim W.T."/>
            <person name="Pai H.S."/>
            <person name="Ahn H.K."/>
            <person name="Yeam I."/>
            <person name="Giovannoni J.J."/>
            <person name="Rose J.K."/>
            <person name="Sorensen I."/>
            <person name="Lee S.J."/>
            <person name="Kim R.W."/>
            <person name="Choi I.Y."/>
            <person name="Choi B.S."/>
            <person name="Lim J.S."/>
            <person name="Lee Y.H."/>
            <person name="Choi D."/>
        </authorList>
    </citation>
    <scope>NUCLEOTIDE SEQUENCE [LARGE SCALE GENOMIC DNA]</scope>
    <source>
        <strain evidence="3">cv. CM334</strain>
    </source>
</reference>
<dbReference type="AlphaFoldDB" id="A0A2G2ZBE9"/>
<dbReference type="STRING" id="4072.A0A2G2ZBE9"/>
<dbReference type="Gene3D" id="1.20.1280.50">
    <property type="match status" value="1"/>
</dbReference>
<sequence length="231" mass="26187">MQHRISKLPEPILQHILSFLHAKDVTRMSTLSKVWDSAWKSLPYLNFGDILDWSKDLNVVIDQALANRKKHKISIQKFSLCLCLGHYGGLCCVRNWIKILIACNIKELNLRVETHDYRGNFVYGSLPLAIFAAKSLNVLSLSGFSIEFPADDASPGAAGSFSILFINKNPFIVLTEFIYEDASDKVEQPCSAALPGKCWRRKLKNVELNNFTCMEQERLRNYFIASADISE</sequence>
<evidence type="ECO:0000313" key="2">
    <source>
        <dbReference type="EMBL" id="PHT79322.1"/>
    </source>
</evidence>
<name>A0A2G2ZBE9_CAPAN</name>
<dbReference type="InterPro" id="IPR036047">
    <property type="entry name" value="F-box-like_dom_sf"/>
</dbReference>
<organism evidence="2 3">
    <name type="scientific">Capsicum annuum</name>
    <name type="common">Capsicum pepper</name>
    <dbReference type="NCBI Taxonomy" id="4072"/>
    <lineage>
        <taxon>Eukaryota</taxon>
        <taxon>Viridiplantae</taxon>
        <taxon>Streptophyta</taxon>
        <taxon>Embryophyta</taxon>
        <taxon>Tracheophyta</taxon>
        <taxon>Spermatophyta</taxon>
        <taxon>Magnoliopsida</taxon>
        <taxon>eudicotyledons</taxon>
        <taxon>Gunneridae</taxon>
        <taxon>Pentapetalae</taxon>
        <taxon>asterids</taxon>
        <taxon>lamiids</taxon>
        <taxon>Solanales</taxon>
        <taxon>Solanaceae</taxon>
        <taxon>Solanoideae</taxon>
        <taxon>Capsiceae</taxon>
        <taxon>Capsicum</taxon>
    </lineage>
</organism>
<evidence type="ECO:0000313" key="3">
    <source>
        <dbReference type="Proteomes" id="UP000222542"/>
    </source>
</evidence>
<dbReference type="OMA" id="QWILAEN"/>
<reference evidence="2 3" key="2">
    <citation type="journal article" date="2017" name="Genome Biol.">
        <title>New reference genome sequences of hot pepper reveal the massive evolution of plant disease-resistance genes by retroduplication.</title>
        <authorList>
            <person name="Kim S."/>
            <person name="Park J."/>
            <person name="Yeom S.I."/>
            <person name="Kim Y.M."/>
            <person name="Seo E."/>
            <person name="Kim K.T."/>
            <person name="Kim M.S."/>
            <person name="Lee J.M."/>
            <person name="Cheong K."/>
            <person name="Shin H.S."/>
            <person name="Kim S.B."/>
            <person name="Han K."/>
            <person name="Lee J."/>
            <person name="Park M."/>
            <person name="Lee H.A."/>
            <person name="Lee H.Y."/>
            <person name="Lee Y."/>
            <person name="Oh S."/>
            <person name="Lee J.H."/>
            <person name="Choi E."/>
            <person name="Choi E."/>
            <person name="Lee S.E."/>
            <person name="Jeon J."/>
            <person name="Kim H."/>
            <person name="Choi G."/>
            <person name="Song H."/>
            <person name="Lee J."/>
            <person name="Lee S.C."/>
            <person name="Kwon J.K."/>
            <person name="Lee H.Y."/>
            <person name="Koo N."/>
            <person name="Hong Y."/>
            <person name="Kim R.W."/>
            <person name="Kang W.H."/>
            <person name="Huh J.H."/>
            <person name="Kang B.C."/>
            <person name="Yang T.J."/>
            <person name="Lee Y.H."/>
            <person name="Bennetzen J.L."/>
            <person name="Choi D."/>
        </authorList>
    </citation>
    <scope>NUCLEOTIDE SEQUENCE [LARGE SCALE GENOMIC DNA]</scope>
    <source>
        <strain evidence="3">cv. CM334</strain>
    </source>
</reference>
<dbReference type="EMBL" id="AYRZ02000006">
    <property type="protein sequence ID" value="PHT79322.1"/>
    <property type="molecule type" value="Genomic_DNA"/>
</dbReference>
<protein>
    <recommendedName>
        <fullName evidence="1">F-box domain-containing protein</fullName>
    </recommendedName>
</protein>
<keyword evidence="3" id="KW-1185">Reference proteome</keyword>
<dbReference type="CDD" id="cd22160">
    <property type="entry name" value="F-box_AtFBL13-like"/>
    <property type="match status" value="1"/>
</dbReference>
<accession>A0A2G2ZBE9</accession>